<evidence type="ECO:0000313" key="3">
    <source>
        <dbReference type="Proteomes" id="UP001597118"/>
    </source>
</evidence>
<sequence>MFKQLSNLAGDEIYLLVSLLIFVAFFIGATIVLFRMKKAHINYMSQIPLESENQTNA</sequence>
<proteinExistence type="predicted"/>
<comment type="caution">
    <text evidence="2">The sequence shown here is derived from an EMBL/GenBank/DDBJ whole genome shotgun (WGS) entry which is preliminary data.</text>
</comment>
<reference evidence="3" key="1">
    <citation type="journal article" date="2019" name="Int. J. Syst. Evol. Microbiol.">
        <title>The Global Catalogue of Microorganisms (GCM) 10K type strain sequencing project: providing services to taxonomists for standard genome sequencing and annotation.</title>
        <authorList>
            <consortium name="The Broad Institute Genomics Platform"/>
            <consortium name="The Broad Institute Genome Sequencing Center for Infectious Disease"/>
            <person name="Wu L."/>
            <person name="Ma J."/>
        </authorList>
    </citation>
    <scope>NUCLEOTIDE SEQUENCE [LARGE SCALE GENOMIC DNA]</scope>
    <source>
        <strain evidence="3">CCUG 53762</strain>
    </source>
</reference>
<keyword evidence="3" id="KW-1185">Reference proteome</keyword>
<name>A0ABW4IBV1_9SPHI</name>
<keyword evidence="1" id="KW-0812">Transmembrane</keyword>
<protein>
    <recommendedName>
        <fullName evidence="4">Cbb3-type cytochrome oxidase component FixQ</fullName>
    </recommendedName>
</protein>
<feature type="transmembrane region" description="Helical" evidence="1">
    <location>
        <begin position="13"/>
        <end position="34"/>
    </location>
</feature>
<evidence type="ECO:0000256" key="1">
    <source>
        <dbReference type="SAM" id="Phobius"/>
    </source>
</evidence>
<dbReference type="EMBL" id="JBHUDG010000006">
    <property type="protein sequence ID" value="MFD1629733.1"/>
    <property type="molecule type" value="Genomic_DNA"/>
</dbReference>
<evidence type="ECO:0008006" key="4">
    <source>
        <dbReference type="Google" id="ProtNLM"/>
    </source>
</evidence>
<evidence type="ECO:0000313" key="2">
    <source>
        <dbReference type="EMBL" id="MFD1629733.1"/>
    </source>
</evidence>
<accession>A0ABW4IBV1</accession>
<keyword evidence="1" id="KW-1133">Transmembrane helix</keyword>
<dbReference type="RefSeq" id="WP_379662114.1">
    <property type="nucleotide sequence ID" value="NZ_JBHUDG010000006.1"/>
</dbReference>
<keyword evidence="1" id="KW-0472">Membrane</keyword>
<organism evidence="2 3">
    <name type="scientific">Pseudopedobacter beijingensis</name>
    <dbReference type="NCBI Taxonomy" id="1207056"/>
    <lineage>
        <taxon>Bacteria</taxon>
        <taxon>Pseudomonadati</taxon>
        <taxon>Bacteroidota</taxon>
        <taxon>Sphingobacteriia</taxon>
        <taxon>Sphingobacteriales</taxon>
        <taxon>Sphingobacteriaceae</taxon>
        <taxon>Pseudopedobacter</taxon>
    </lineage>
</organism>
<dbReference type="Proteomes" id="UP001597118">
    <property type="component" value="Unassembled WGS sequence"/>
</dbReference>
<gene>
    <name evidence="2" type="ORF">ACFSAH_07595</name>
</gene>